<dbReference type="PANTHER" id="PTHR43982">
    <property type="entry name" value="UBIQUITIN CARBOXYL-TERMINAL HYDROLASE"/>
    <property type="match status" value="1"/>
</dbReference>
<evidence type="ECO:0000259" key="12">
    <source>
        <dbReference type="PROSITE" id="PS50235"/>
    </source>
</evidence>
<feature type="region of interest" description="Disordered" evidence="11">
    <location>
        <begin position="1"/>
        <end position="23"/>
    </location>
</feature>
<comment type="caution">
    <text evidence="13">The sequence shown here is derived from an EMBL/GenBank/DDBJ whole genome shotgun (WGS) entry which is preliminary data.</text>
</comment>
<dbReference type="GO" id="GO:0016579">
    <property type="term" value="P:protein deubiquitination"/>
    <property type="evidence" value="ECO:0007669"/>
    <property type="project" value="EnsemblFungi"/>
</dbReference>
<dbReference type="PANTHER" id="PTHR43982:SF6">
    <property type="entry name" value="UBIQUITIN CARBOXYL-TERMINAL HYDROLASE 2-RELATED"/>
    <property type="match status" value="1"/>
</dbReference>
<evidence type="ECO:0000256" key="10">
    <source>
        <dbReference type="ARBA" id="ARBA00042737"/>
    </source>
</evidence>
<dbReference type="GO" id="GO:0010992">
    <property type="term" value="P:ubiquitin recycling"/>
    <property type="evidence" value="ECO:0007669"/>
    <property type="project" value="EnsemblFungi"/>
</dbReference>
<evidence type="ECO:0000313" key="13">
    <source>
        <dbReference type="EMBL" id="PSK35383.1"/>
    </source>
</evidence>
<dbReference type="PROSITE" id="PS50235">
    <property type="entry name" value="USP_3"/>
    <property type="match status" value="1"/>
</dbReference>
<evidence type="ECO:0000256" key="9">
    <source>
        <dbReference type="ARBA" id="ARBA00042236"/>
    </source>
</evidence>
<proteinExistence type="predicted"/>
<dbReference type="EC" id="3.4.19.12" evidence="2"/>
<comment type="catalytic activity">
    <reaction evidence="1">
        <text>Thiol-dependent hydrolysis of ester, thioester, amide, peptide and isopeptide bonds formed by the C-terminal Gly of ubiquitin (a 76-residue protein attached to proteins as an intracellular targeting signal).</text>
        <dbReference type="EC" id="3.4.19.12"/>
    </reaction>
</comment>
<dbReference type="PROSITE" id="PS00972">
    <property type="entry name" value="USP_1"/>
    <property type="match status" value="1"/>
</dbReference>
<dbReference type="GO" id="GO:0070628">
    <property type="term" value="F:proteasome binding"/>
    <property type="evidence" value="ECO:0007669"/>
    <property type="project" value="TreeGrafter"/>
</dbReference>
<keyword evidence="14" id="KW-1185">Reference proteome</keyword>
<evidence type="ECO:0000256" key="8">
    <source>
        <dbReference type="ARBA" id="ARBA00041732"/>
    </source>
</evidence>
<dbReference type="SUPFAM" id="SSF54001">
    <property type="entry name" value="Cysteine proteinases"/>
    <property type="match status" value="1"/>
</dbReference>
<keyword evidence="3" id="KW-0645">Protease</keyword>
<name>A0A2P7YHD8_9ASCO</name>
<evidence type="ECO:0000256" key="11">
    <source>
        <dbReference type="SAM" id="MobiDB-lite"/>
    </source>
</evidence>
<dbReference type="Proteomes" id="UP000241107">
    <property type="component" value="Unassembled WGS sequence"/>
</dbReference>
<dbReference type="VEuPathDB" id="FungiDB:C7M61_004628"/>
<dbReference type="RefSeq" id="XP_024711899.1">
    <property type="nucleotide sequence ID" value="XM_024859947.1"/>
</dbReference>
<dbReference type="GO" id="GO:0043162">
    <property type="term" value="P:ubiquitin-dependent protein catabolic process via the multivesicular body sorting pathway"/>
    <property type="evidence" value="ECO:0007669"/>
    <property type="project" value="EnsemblFungi"/>
</dbReference>
<dbReference type="PROSITE" id="PS00973">
    <property type="entry name" value="USP_2"/>
    <property type="match status" value="1"/>
</dbReference>
<dbReference type="InterPro" id="IPR025305">
    <property type="entry name" value="UCH_repeat_domain"/>
</dbReference>
<evidence type="ECO:0000256" key="7">
    <source>
        <dbReference type="ARBA" id="ARBA00040966"/>
    </source>
</evidence>
<evidence type="ECO:0000313" key="14">
    <source>
        <dbReference type="Proteomes" id="UP000241107"/>
    </source>
</evidence>
<organism evidence="13 14">
    <name type="scientific">Candidozyma pseudohaemuli</name>
    <dbReference type="NCBI Taxonomy" id="418784"/>
    <lineage>
        <taxon>Eukaryota</taxon>
        <taxon>Fungi</taxon>
        <taxon>Dikarya</taxon>
        <taxon>Ascomycota</taxon>
        <taxon>Saccharomycotina</taxon>
        <taxon>Pichiomycetes</taxon>
        <taxon>Metschnikowiaceae</taxon>
        <taxon>Candidozyma</taxon>
    </lineage>
</organism>
<evidence type="ECO:0000256" key="1">
    <source>
        <dbReference type="ARBA" id="ARBA00000707"/>
    </source>
</evidence>
<gene>
    <name evidence="13" type="ORF">C7M61_004628</name>
</gene>
<sequence>MESNSPDMRPAQPEASTTAEHKPAVAQNLSNYKSSNPFANGQFATRSSTETTETLFFTENDNIQHVATLLPRDVLKKAPFKTSNRIFSDLKYTPRFFQLKLLLALRDCKAASLLSSRPVDYAKQLLLVLVTENDHFEPLILNNAVEYVPAFHKVDLPEKSLSVTVVRGLLVRKISHEIFHFRLAILEQNRPPVFSIDKHEYHVLLREQVSPDDFESLGEDKLAADSIVDDVFYKSANTPHNHILRVTVFHPEFTNDELHDMTDVNVVNERFAEKIKEFPESPSAQVTKFDPIHCIQTLIKVLKGPIVLPEDQPLQTIPRMKSALDAKLDTALLFDKLGFTLNEEEQLFVPPNLAKDPVLRESYIRKAYELLFIGKLLRTSLPNDFDRQFSYNDSMSRAFTALGEVDKYSSVTSFRQDSSDKFSFFVALSSFTFYQDELIIRCFENTVSSDPSNKLYYVDSFKNLLAFRSSRAGSRLQSYYQNQYNKGLMYGFSEYKDALKSIGVEGVSVEDKVDDEVVIGMYKQACKNDHKNYTYYNKQLRIIATIKHSPELIKFLDKELIPAQIALEELRIEELTEDDVVVTAYEFRLDEVLQSVNFNTESQEIRFLKKCLLSIAISRKSYILMNYIELKSPDLSQEEPQLSVDEALEFLDADRQTNDFEITAKFQEKMATSEVGDVSAFMNLRASLRTLAEIKKLDILASFLRNGKIDSSLLPPENWPAGLDNIGNTCYLNSLLQYYFCIKPLRETILSFDDTNLESLKVKKRRIGGRDVEQSELERSGQFVFRLQSLFLEMITTRSRCVQPSKELAYLSFLPLSQSVEFRDESVTAKTEEILSSDMDVEPRPFSDQRLLDDVDMSDKENEPAAKNQASDDNLLDLSEEEQNDTKPLSVEELSIKDDQSSKAPLESEDAADEKPQKKIMSISTDQMESTIEIGRQQDVTECIENVTFQIETALEPTKIDDDGEQYDLVKQLFCGKTKQTITPLEKGTNAKPRSSFERFFSLIINVSDHPKDIYDALDNYFIEDIMNLEEGQVKKSTTITELPEILQFHVQRVLFDRERLMAYKSLEVIPFKETIYLDRYLDTDDEELKRKRLQVYEWKAEIKRLLEEKDALLQIDPETKLSAIDSLQATKKFLETKLSTFPELSIKPETIEAIGDQITEFKGKLQSIHDDIKVLQEKSSNQFDDYQKVGYTLFAIFIHRGEASYGHYWVYIKDLKRNIFRKYNDDSVTEVPALEVLNFAEGNTATPYYMVFVKDELKETYIEPLKREIPE</sequence>
<evidence type="ECO:0000256" key="6">
    <source>
        <dbReference type="ARBA" id="ARBA00022807"/>
    </source>
</evidence>
<dbReference type="InterPro" id="IPR001394">
    <property type="entry name" value="Peptidase_C19_UCH"/>
</dbReference>
<evidence type="ECO:0000256" key="4">
    <source>
        <dbReference type="ARBA" id="ARBA00022786"/>
    </source>
</evidence>
<reference evidence="13 14" key="1">
    <citation type="submission" date="2018-03" db="EMBL/GenBank/DDBJ databases">
        <title>Candida pseudohaemulonii genome assembly and annotation.</title>
        <authorList>
            <person name="Munoz J.F."/>
            <person name="Gade L.G."/>
            <person name="Chow N.A."/>
            <person name="Litvintseva A.P."/>
            <person name="Loparev V.N."/>
            <person name="Cuomo C.A."/>
        </authorList>
    </citation>
    <scope>NUCLEOTIDE SEQUENCE [LARGE SCALE GENOMIC DNA]</scope>
    <source>
        <strain evidence="13 14">B12108</strain>
    </source>
</reference>
<dbReference type="GeneID" id="36568015"/>
<dbReference type="Pfam" id="PF13446">
    <property type="entry name" value="RPT"/>
    <property type="match status" value="3"/>
</dbReference>
<dbReference type="STRING" id="418784.A0A2P7YHD8"/>
<feature type="domain" description="USP" evidence="12">
    <location>
        <begin position="721"/>
        <end position="1256"/>
    </location>
</feature>
<dbReference type="GO" id="GO:0004843">
    <property type="term" value="F:cysteine-type deubiquitinase activity"/>
    <property type="evidence" value="ECO:0007669"/>
    <property type="project" value="UniProtKB-EC"/>
</dbReference>
<dbReference type="InterPro" id="IPR018200">
    <property type="entry name" value="USP_CS"/>
</dbReference>
<dbReference type="AlphaFoldDB" id="A0A2P7YHD8"/>
<evidence type="ECO:0000256" key="3">
    <source>
        <dbReference type="ARBA" id="ARBA00022670"/>
    </source>
</evidence>
<dbReference type="GO" id="GO:0043161">
    <property type="term" value="P:proteasome-mediated ubiquitin-dependent protein catabolic process"/>
    <property type="evidence" value="ECO:0007669"/>
    <property type="project" value="InterPro"/>
</dbReference>
<keyword evidence="5" id="KW-0378">Hydrolase</keyword>
<dbReference type="InterPro" id="IPR038765">
    <property type="entry name" value="Papain-like_cys_pep_sf"/>
</dbReference>
<dbReference type="OrthoDB" id="2420415at2759"/>
<dbReference type="GO" id="GO:0070301">
    <property type="term" value="P:cellular response to hydrogen peroxide"/>
    <property type="evidence" value="ECO:0007669"/>
    <property type="project" value="EnsemblFungi"/>
</dbReference>
<dbReference type="FunFam" id="3.90.70.10:FF:000176">
    <property type="entry name" value="Ubiquitin-specific protease"/>
    <property type="match status" value="1"/>
</dbReference>
<dbReference type="GO" id="GO:0061136">
    <property type="term" value="P:regulation of proteasomal protein catabolic process"/>
    <property type="evidence" value="ECO:0007669"/>
    <property type="project" value="TreeGrafter"/>
</dbReference>
<feature type="region of interest" description="Disordered" evidence="11">
    <location>
        <begin position="881"/>
        <end position="918"/>
    </location>
</feature>
<accession>A0A2P7YHD8</accession>
<dbReference type="EMBL" id="PYFQ01000016">
    <property type="protein sequence ID" value="PSK35383.1"/>
    <property type="molecule type" value="Genomic_DNA"/>
</dbReference>
<keyword evidence="6" id="KW-0788">Thiol protease</keyword>
<dbReference type="GO" id="GO:0010636">
    <property type="term" value="P:positive regulation of mitochondrial fusion"/>
    <property type="evidence" value="ECO:0007669"/>
    <property type="project" value="EnsemblFungi"/>
</dbReference>
<dbReference type="Pfam" id="PF00443">
    <property type="entry name" value="UCH"/>
    <property type="match status" value="1"/>
</dbReference>
<evidence type="ECO:0000256" key="2">
    <source>
        <dbReference type="ARBA" id="ARBA00012759"/>
    </source>
</evidence>
<keyword evidence="4" id="KW-0833">Ubl conjugation pathway</keyword>
<evidence type="ECO:0000256" key="5">
    <source>
        <dbReference type="ARBA" id="ARBA00022801"/>
    </source>
</evidence>
<dbReference type="CDD" id="cd02666">
    <property type="entry name" value="Peptidase_C19J"/>
    <property type="match status" value="1"/>
</dbReference>
<protein>
    <recommendedName>
        <fullName evidence="7">Ubiquitin carboxyl-terminal hydrolase 2</fullName>
        <ecNumber evidence="2">3.4.19.12</ecNumber>
    </recommendedName>
    <alternativeName>
        <fullName evidence="9">Deubiquitinating enzyme 2</fullName>
    </alternativeName>
    <alternativeName>
        <fullName evidence="8">Ubiquitin thioesterase 2</fullName>
    </alternativeName>
    <alternativeName>
        <fullName evidence="10">Ubiquitin-specific-processing protease 2</fullName>
    </alternativeName>
</protein>
<dbReference type="InterPro" id="IPR028889">
    <property type="entry name" value="USP"/>
</dbReference>
<dbReference type="GO" id="GO:0061578">
    <property type="term" value="F:K63-linked deubiquitinase activity"/>
    <property type="evidence" value="ECO:0007669"/>
    <property type="project" value="EnsemblFungi"/>
</dbReference>
<dbReference type="Gene3D" id="3.90.70.10">
    <property type="entry name" value="Cysteine proteinases"/>
    <property type="match status" value="1"/>
</dbReference>
<dbReference type="InterPro" id="IPR044635">
    <property type="entry name" value="UBP14-like"/>
</dbReference>